<keyword evidence="1" id="KW-0812">Transmembrane</keyword>
<keyword evidence="1" id="KW-1133">Transmembrane helix</keyword>
<evidence type="ECO:0000313" key="3">
    <source>
        <dbReference type="Proteomes" id="UP000189981"/>
    </source>
</evidence>
<dbReference type="AlphaFoldDB" id="A0A1T5EPG3"/>
<reference evidence="3" key="1">
    <citation type="submission" date="2017-02" db="EMBL/GenBank/DDBJ databases">
        <authorList>
            <person name="Varghese N."/>
            <person name="Submissions S."/>
        </authorList>
    </citation>
    <scope>NUCLEOTIDE SEQUENCE [LARGE SCALE GENOMIC DNA]</scope>
    <source>
        <strain evidence="3">DSM 22385</strain>
    </source>
</reference>
<proteinExistence type="predicted"/>
<dbReference type="EMBL" id="FUYR01000004">
    <property type="protein sequence ID" value="SKB85699.1"/>
    <property type="molecule type" value="Genomic_DNA"/>
</dbReference>
<protein>
    <submittedName>
        <fullName evidence="2">Uncharacterized protein</fullName>
    </submittedName>
</protein>
<feature type="transmembrane region" description="Helical" evidence="1">
    <location>
        <begin position="36"/>
        <end position="54"/>
    </location>
</feature>
<evidence type="ECO:0000256" key="1">
    <source>
        <dbReference type="SAM" id="Phobius"/>
    </source>
</evidence>
<sequence length="57" mass="6605">MFSTPSIIFFLIFLIPLIGFLVWLMKEDKRKGKIGLMVLGFMVIAGIMFMYIMTRGK</sequence>
<dbReference type="STRING" id="572036.SAMN05661099_3096"/>
<accession>A0A1T5EPG3</accession>
<gene>
    <name evidence="2" type="ORF">SAMN05661099_3096</name>
</gene>
<keyword evidence="1" id="KW-0472">Membrane</keyword>
<dbReference type="RefSeq" id="WP_170878474.1">
    <property type="nucleotide sequence ID" value="NZ_FUYR01000004.1"/>
</dbReference>
<keyword evidence="3" id="KW-1185">Reference proteome</keyword>
<feature type="transmembrane region" description="Helical" evidence="1">
    <location>
        <begin position="6"/>
        <end position="24"/>
    </location>
</feature>
<dbReference type="Proteomes" id="UP000189981">
    <property type="component" value="Unassembled WGS sequence"/>
</dbReference>
<evidence type="ECO:0000313" key="2">
    <source>
        <dbReference type="EMBL" id="SKB85699.1"/>
    </source>
</evidence>
<organism evidence="2 3">
    <name type="scientific">Daejeonella lutea</name>
    <dbReference type="NCBI Taxonomy" id="572036"/>
    <lineage>
        <taxon>Bacteria</taxon>
        <taxon>Pseudomonadati</taxon>
        <taxon>Bacteroidota</taxon>
        <taxon>Sphingobacteriia</taxon>
        <taxon>Sphingobacteriales</taxon>
        <taxon>Sphingobacteriaceae</taxon>
        <taxon>Daejeonella</taxon>
    </lineage>
</organism>
<name>A0A1T5EPG3_9SPHI</name>